<dbReference type="SUPFAM" id="SSF52317">
    <property type="entry name" value="Class I glutamine amidotransferase-like"/>
    <property type="match status" value="1"/>
</dbReference>
<proteinExistence type="predicted"/>
<dbReference type="InterPro" id="IPR051531">
    <property type="entry name" value="N-acetyltransferase"/>
</dbReference>
<dbReference type="InterPro" id="IPR000182">
    <property type="entry name" value="GNAT_dom"/>
</dbReference>
<reference evidence="2 3" key="1">
    <citation type="submission" date="2015-09" db="EMBL/GenBank/DDBJ databases">
        <title>Genome sequence of Oxobacter pfennigii DSM 3222.</title>
        <authorList>
            <person name="Poehlein A."/>
            <person name="Bengelsdorf F.R."/>
            <person name="Schiel-Bengelsdorf B."/>
            <person name="Duerre P."/>
            <person name="Daniel R."/>
        </authorList>
    </citation>
    <scope>NUCLEOTIDE SEQUENCE [LARGE SCALE GENOMIC DNA]</scope>
    <source>
        <strain evidence="2 3">DSM 3222</strain>
    </source>
</reference>
<dbReference type="RefSeq" id="WP_083479900.1">
    <property type="nucleotide sequence ID" value="NZ_LKET01000032.1"/>
</dbReference>
<keyword evidence="3" id="KW-1185">Reference proteome</keyword>
<dbReference type="PANTHER" id="PTHR43792:SF1">
    <property type="entry name" value="N-ACETYLTRANSFERASE DOMAIN-CONTAINING PROTEIN"/>
    <property type="match status" value="1"/>
</dbReference>
<dbReference type="Pfam" id="PF13302">
    <property type="entry name" value="Acetyltransf_3"/>
    <property type="match status" value="1"/>
</dbReference>
<dbReference type="PATRIC" id="fig|36849.3.peg.2638"/>
<organism evidence="2 3">
    <name type="scientific">Oxobacter pfennigii</name>
    <dbReference type="NCBI Taxonomy" id="36849"/>
    <lineage>
        <taxon>Bacteria</taxon>
        <taxon>Bacillati</taxon>
        <taxon>Bacillota</taxon>
        <taxon>Clostridia</taxon>
        <taxon>Eubacteriales</taxon>
        <taxon>Clostridiaceae</taxon>
        <taxon>Oxobacter</taxon>
    </lineage>
</organism>
<dbReference type="PROSITE" id="PS51186">
    <property type="entry name" value="GNAT"/>
    <property type="match status" value="1"/>
</dbReference>
<evidence type="ECO:0000313" key="2">
    <source>
        <dbReference type="EMBL" id="KPU44329.1"/>
    </source>
</evidence>
<comment type="caution">
    <text evidence="2">The sequence shown here is derived from an EMBL/GenBank/DDBJ whole genome shotgun (WGS) entry which is preliminary data.</text>
</comment>
<dbReference type="Proteomes" id="UP000050326">
    <property type="component" value="Unassembled WGS sequence"/>
</dbReference>
<gene>
    <name evidence="2" type="ORF">OXPF_24990</name>
</gene>
<dbReference type="InterPro" id="IPR029062">
    <property type="entry name" value="Class_I_gatase-like"/>
</dbReference>
<dbReference type="SUPFAM" id="SSF55729">
    <property type="entry name" value="Acyl-CoA N-acyltransferases (Nat)"/>
    <property type="match status" value="1"/>
</dbReference>
<name>A0A0P8X0N5_9CLOT</name>
<protein>
    <submittedName>
        <fullName evidence="2">Ribosomal-protein-S5-alanine N-acetyltransferase</fullName>
    </submittedName>
</protein>
<dbReference type="OrthoDB" id="9798081at2"/>
<dbReference type="EMBL" id="LKET01000032">
    <property type="protein sequence ID" value="KPU44329.1"/>
    <property type="molecule type" value="Genomic_DNA"/>
</dbReference>
<dbReference type="InterPro" id="IPR016181">
    <property type="entry name" value="Acyl_CoA_acyltransferase"/>
</dbReference>
<keyword evidence="2" id="KW-0808">Transferase</keyword>
<accession>A0A0P8X0N5</accession>
<dbReference type="Gene3D" id="3.40.50.880">
    <property type="match status" value="1"/>
</dbReference>
<feature type="domain" description="N-acetyltransferase" evidence="1">
    <location>
        <begin position="6"/>
        <end position="165"/>
    </location>
</feature>
<dbReference type="GO" id="GO:0016747">
    <property type="term" value="F:acyltransferase activity, transferring groups other than amino-acyl groups"/>
    <property type="evidence" value="ECO:0007669"/>
    <property type="project" value="InterPro"/>
</dbReference>
<evidence type="ECO:0000259" key="1">
    <source>
        <dbReference type="PROSITE" id="PS51186"/>
    </source>
</evidence>
<dbReference type="PANTHER" id="PTHR43792">
    <property type="entry name" value="GNAT FAMILY, PUTATIVE (AFU_ORTHOLOGUE AFUA_3G00765)-RELATED-RELATED"/>
    <property type="match status" value="1"/>
</dbReference>
<dbReference type="STRING" id="36849.OXPF_24990"/>
<dbReference type="AlphaFoldDB" id="A0A0P8X0N5"/>
<evidence type="ECO:0000313" key="3">
    <source>
        <dbReference type="Proteomes" id="UP000050326"/>
    </source>
</evidence>
<dbReference type="Gene3D" id="3.40.630.30">
    <property type="match status" value="1"/>
</dbReference>
<sequence>METERIRFSKWTDDDFSLAVQLWGKEDVTRYICASGKFTEQDIQKRLNFEISNQKQFNVQYWPIFGTPVDELIGCCGLRPFKSEENSYEIGFHLRKKFWGQGYAFEAAASVIKYGFTIIKADKLFAGHHPQNMSSKKLLLRLGFKYIGDNFYEPTGLYHPSYEMCNCSGNARWVTDGKFYTSSGVSAGMDMALEFIAERFGIDRTNEIADGIEYNWNKDKNNDPFAR</sequence>